<sequence length="148" mass="16199">MDLILWRHAHAAPGMPDSERPLTKKGRQQAEKMAAWIKPLLPKEVRILASPFRRAQETVQALGMAFETVDSLAQGRSPQSILTSVNWPAGAGTVMVVGHNPALGQIAALLLANTEEEWPMKKGGIWWFTHDEETQQAVLVAAMSPGLL</sequence>
<dbReference type="EMBL" id="FZOT01000021">
    <property type="protein sequence ID" value="SNT27765.1"/>
    <property type="molecule type" value="Genomic_DNA"/>
</dbReference>
<evidence type="ECO:0000313" key="3">
    <source>
        <dbReference type="Proteomes" id="UP000198284"/>
    </source>
</evidence>
<dbReference type="Pfam" id="PF00300">
    <property type="entry name" value="His_Phos_1"/>
    <property type="match status" value="1"/>
</dbReference>
<proteinExistence type="predicted"/>
<protein>
    <submittedName>
        <fullName evidence="2">Phosphohistidine phosphatase, SixA</fullName>
    </submittedName>
</protein>
<name>A0A239LBT1_9BURK</name>
<keyword evidence="3" id="KW-1185">Reference proteome</keyword>
<dbReference type="PANTHER" id="PTHR20935">
    <property type="entry name" value="PHOSPHOGLYCERATE MUTASE-RELATED"/>
    <property type="match status" value="1"/>
</dbReference>
<dbReference type="Proteomes" id="UP000198284">
    <property type="component" value="Unassembled WGS sequence"/>
</dbReference>
<dbReference type="SUPFAM" id="SSF53254">
    <property type="entry name" value="Phosphoglycerate mutase-like"/>
    <property type="match status" value="1"/>
</dbReference>
<dbReference type="InterPro" id="IPR029033">
    <property type="entry name" value="His_PPase_superfam"/>
</dbReference>
<dbReference type="GO" id="GO:0016787">
    <property type="term" value="F:hydrolase activity"/>
    <property type="evidence" value="ECO:0007669"/>
    <property type="project" value="UniProtKB-KW"/>
</dbReference>
<dbReference type="PANTHER" id="PTHR20935:SF1">
    <property type="entry name" value="SLL1549 PROTEIN"/>
    <property type="match status" value="1"/>
</dbReference>
<dbReference type="RefSeq" id="WP_089401363.1">
    <property type="nucleotide sequence ID" value="NZ_FZOT01000021.1"/>
</dbReference>
<dbReference type="AlphaFoldDB" id="A0A239LBT1"/>
<accession>A0A239LBT1</accession>
<dbReference type="Gene3D" id="3.40.50.1240">
    <property type="entry name" value="Phosphoglycerate mutase-like"/>
    <property type="match status" value="1"/>
</dbReference>
<dbReference type="CDD" id="cd07067">
    <property type="entry name" value="HP_PGM_like"/>
    <property type="match status" value="1"/>
</dbReference>
<dbReference type="InterPro" id="IPR051021">
    <property type="entry name" value="Mito_Ser/Thr_phosphatase"/>
</dbReference>
<dbReference type="SMART" id="SM00855">
    <property type="entry name" value="PGAM"/>
    <property type="match status" value="1"/>
</dbReference>
<dbReference type="InterPro" id="IPR013078">
    <property type="entry name" value="His_Pase_superF_clade-1"/>
</dbReference>
<organism evidence="2 3">
    <name type="scientific">Noviherbaspirillum humi</name>
    <dbReference type="NCBI Taxonomy" id="1688639"/>
    <lineage>
        <taxon>Bacteria</taxon>
        <taxon>Pseudomonadati</taxon>
        <taxon>Pseudomonadota</taxon>
        <taxon>Betaproteobacteria</taxon>
        <taxon>Burkholderiales</taxon>
        <taxon>Oxalobacteraceae</taxon>
        <taxon>Noviherbaspirillum</taxon>
    </lineage>
</organism>
<evidence type="ECO:0000313" key="2">
    <source>
        <dbReference type="EMBL" id="SNT27765.1"/>
    </source>
</evidence>
<reference evidence="2 3" key="1">
    <citation type="submission" date="2017-06" db="EMBL/GenBank/DDBJ databases">
        <authorList>
            <person name="Kim H.J."/>
            <person name="Triplett B.A."/>
        </authorList>
    </citation>
    <scope>NUCLEOTIDE SEQUENCE [LARGE SCALE GENOMIC DNA]</scope>
    <source>
        <strain evidence="2 3">U15</strain>
    </source>
</reference>
<gene>
    <name evidence="2" type="ORF">SAMN06265795_12129</name>
</gene>
<dbReference type="OrthoDB" id="9814783at2"/>
<evidence type="ECO:0000256" key="1">
    <source>
        <dbReference type="ARBA" id="ARBA00022801"/>
    </source>
</evidence>
<keyword evidence="1" id="KW-0378">Hydrolase</keyword>